<dbReference type="EMBL" id="LNAM01000079">
    <property type="protein sequence ID" value="KSV59855.1"/>
    <property type="molecule type" value="Genomic_DNA"/>
</dbReference>
<name>A0A0V8QGZ1_9FIRM</name>
<comment type="caution">
    <text evidence="1">The sequence shown here is derived from an EMBL/GenBank/DDBJ whole genome shotgun (WGS) entry which is preliminary data.</text>
</comment>
<dbReference type="GO" id="GO:0006145">
    <property type="term" value="P:purine nucleobase catabolic process"/>
    <property type="evidence" value="ECO:0007669"/>
    <property type="project" value="TreeGrafter"/>
</dbReference>
<evidence type="ECO:0000313" key="2">
    <source>
        <dbReference type="Proteomes" id="UP000054874"/>
    </source>
</evidence>
<dbReference type="InterPro" id="IPR050138">
    <property type="entry name" value="DHOase/Allantoinase_Hydrolase"/>
</dbReference>
<dbReference type="GO" id="GO:0005737">
    <property type="term" value="C:cytoplasm"/>
    <property type="evidence" value="ECO:0007669"/>
    <property type="project" value="TreeGrafter"/>
</dbReference>
<dbReference type="Gene3D" id="3.20.20.140">
    <property type="entry name" value="Metal-dependent hydrolases"/>
    <property type="match status" value="1"/>
</dbReference>
<keyword evidence="2" id="KW-1185">Reference proteome</keyword>
<dbReference type="AlphaFoldDB" id="A0A0V8QGZ1"/>
<organism evidence="1 2">
    <name type="scientific">Acetivibrio ethanolgignens</name>
    <dbReference type="NCBI Taxonomy" id="290052"/>
    <lineage>
        <taxon>Bacteria</taxon>
        <taxon>Bacillati</taxon>
        <taxon>Bacillota</taxon>
        <taxon>Clostridia</taxon>
        <taxon>Eubacteriales</taxon>
        <taxon>Oscillospiraceae</taxon>
        <taxon>Acetivibrio</taxon>
    </lineage>
</organism>
<evidence type="ECO:0000313" key="1">
    <source>
        <dbReference type="EMBL" id="KSV59855.1"/>
    </source>
</evidence>
<gene>
    <name evidence="1" type="ORF">ASU35_07580</name>
</gene>
<dbReference type="Proteomes" id="UP000054874">
    <property type="component" value="Unassembled WGS sequence"/>
</dbReference>
<sequence>MLYDFILENGRIVDGTGGKPYLGDICVSNGKIAAVFPADSLDANSALSKASQVYDVHGAYITPGFIDIHRHADVNLFTKDFGKPELHQGLTTIINGNCGLSVVPCPPQYRNDIYTMLQPVIGEVPADKEFSDFEEYMGLVKKQPLPLNVGMDIGNGTVRAAVRGYRPGKLTREEVKEAQDYIRSSLKAGALAVTLGIVYSPENCYDKDDFVEVLKPMTEFDVPLVTHIRGEGDLFLESLEEVIYIAKKLSVHLHVSHFKCIGKRNWGHVTRQARALLDKVRKEGLPVTCDVYPYTAGSTQLIQILPPEYIEGGAPGIVSRLKNPVLRKELREILSKPSDTFENLVSSIGWENIRMSTLTLPEHAPYSGKSITEIAKMQGKDPFDCACDMLIAEECRISMVDFIVSEEDIRENLQYPYSAIISDSVYPTGGVWHPRLFAAFPKVLKEYVHDEPVLTIENAIRKMTGFPADIYHLKGKGYLKEGFDADINVFSLENISPKATYENPNQFSSGFDYIFINGQLVLKDDCLTDALAGQVILASDKDSKAYNRLTPCSLAYSTTSGFQIEDCTSPM</sequence>
<proteinExistence type="predicted"/>
<dbReference type="OrthoDB" id="9775607at2"/>
<dbReference type="PANTHER" id="PTHR43668">
    <property type="entry name" value="ALLANTOINASE"/>
    <property type="match status" value="1"/>
</dbReference>
<dbReference type="GO" id="GO:0016811">
    <property type="term" value="F:hydrolase activity, acting on carbon-nitrogen (but not peptide) bonds, in linear amides"/>
    <property type="evidence" value="ECO:0007669"/>
    <property type="project" value="InterPro"/>
</dbReference>
<dbReference type="PANTHER" id="PTHR43668:SF2">
    <property type="entry name" value="ALLANTOINASE"/>
    <property type="match status" value="1"/>
</dbReference>
<reference evidence="1 2" key="1">
    <citation type="submission" date="2015-11" db="EMBL/GenBank/DDBJ databases">
        <title>Butyribacter intestini gen. nov., sp. nov., a butyric acid-producing bacterium of the family Lachnospiraceae isolated from the human faeces.</title>
        <authorList>
            <person name="Zou Y."/>
            <person name="Xue W."/>
            <person name="Luo G."/>
            <person name="Lv M."/>
        </authorList>
    </citation>
    <scope>NUCLEOTIDE SEQUENCE [LARGE SCALE GENOMIC DNA]</scope>
    <source>
        <strain evidence="1 2">ACET-33324</strain>
    </source>
</reference>
<dbReference type="InterPro" id="IPR032466">
    <property type="entry name" value="Metal_Hydrolase"/>
</dbReference>
<protein>
    <recommendedName>
        <fullName evidence="3">Amidohydrolase 3 domain-containing protein</fullName>
    </recommendedName>
</protein>
<accession>A0A0V8QGZ1</accession>
<dbReference type="InterPro" id="IPR011059">
    <property type="entry name" value="Metal-dep_hydrolase_composite"/>
</dbReference>
<dbReference type="STRING" id="290052.ASU35_07580"/>
<dbReference type="RefSeq" id="WP_058351902.1">
    <property type="nucleotide sequence ID" value="NZ_CABMMD010000079.1"/>
</dbReference>
<dbReference type="GO" id="GO:0004038">
    <property type="term" value="F:allantoinase activity"/>
    <property type="evidence" value="ECO:0007669"/>
    <property type="project" value="TreeGrafter"/>
</dbReference>
<dbReference type="Gene3D" id="2.30.40.10">
    <property type="entry name" value="Urease, subunit C, domain 1"/>
    <property type="match status" value="1"/>
</dbReference>
<dbReference type="Gene3D" id="3.30.1490.130">
    <property type="entry name" value="D-aminoacylase. Domain 3"/>
    <property type="match status" value="1"/>
</dbReference>
<evidence type="ECO:0008006" key="3">
    <source>
        <dbReference type="Google" id="ProtNLM"/>
    </source>
</evidence>
<dbReference type="SUPFAM" id="SSF51556">
    <property type="entry name" value="Metallo-dependent hydrolases"/>
    <property type="match status" value="1"/>
</dbReference>
<dbReference type="SUPFAM" id="SSF51338">
    <property type="entry name" value="Composite domain of metallo-dependent hydrolases"/>
    <property type="match status" value="1"/>
</dbReference>
<dbReference type="InterPro" id="IPR023100">
    <property type="entry name" value="D-aminoacylase_insert_dom_sf"/>
</dbReference>